<dbReference type="AlphaFoldDB" id="A0AAD8KXM8"/>
<evidence type="ECO:0000313" key="3">
    <source>
        <dbReference type="Proteomes" id="UP001229421"/>
    </source>
</evidence>
<organism evidence="2 3">
    <name type="scientific">Tagetes erecta</name>
    <name type="common">African marigold</name>
    <dbReference type="NCBI Taxonomy" id="13708"/>
    <lineage>
        <taxon>Eukaryota</taxon>
        <taxon>Viridiplantae</taxon>
        <taxon>Streptophyta</taxon>
        <taxon>Embryophyta</taxon>
        <taxon>Tracheophyta</taxon>
        <taxon>Spermatophyta</taxon>
        <taxon>Magnoliopsida</taxon>
        <taxon>eudicotyledons</taxon>
        <taxon>Gunneridae</taxon>
        <taxon>Pentapetalae</taxon>
        <taxon>asterids</taxon>
        <taxon>campanulids</taxon>
        <taxon>Asterales</taxon>
        <taxon>Asteraceae</taxon>
        <taxon>Asteroideae</taxon>
        <taxon>Heliantheae alliance</taxon>
        <taxon>Tageteae</taxon>
        <taxon>Tagetes</taxon>
    </lineage>
</organism>
<comment type="caution">
    <text evidence="2">The sequence shown here is derived from an EMBL/GenBank/DDBJ whole genome shotgun (WGS) entry which is preliminary data.</text>
</comment>
<protein>
    <submittedName>
        <fullName evidence="2">Uncharacterized protein</fullName>
    </submittedName>
</protein>
<dbReference type="EMBL" id="JAUHHV010000003">
    <property type="protein sequence ID" value="KAK1430509.1"/>
    <property type="molecule type" value="Genomic_DNA"/>
</dbReference>
<gene>
    <name evidence="2" type="ORF">QVD17_13308</name>
</gene>
<name>A0AAD8KXM8_TARER</name>
<feature type="region of interest" description="Disordered" evidence="1">
    <location>
        <begin position="130"/>
        <end position="151"/>
    </location>
</feature>
<evidence type="ECO:0000313" key="2">
    <source>
        <dbReference type="EMBL" id="KAK1430509.1"/>
    </source>
</evidence>
<accession>A0AAD8KXM8</accession>
<sequence length="179" mass="20744">MMTCCKDKAVLVAVYQEKPRKRSLTTRSNNDIKHHHHHHHHHLHIHGLKNNKGNRKAELLSYSQHLRKSSNLKASTPPHHQKSLVTSTTNDQETKTKTQVQDVEKKQKLKKQSGSVDMKSIFKCFAMSNAKRKMKRKKKKSASSSSNKASTLIKRFNSRTQKGARRFFSKLNAFIQKHR</sequence>
<feature type="compositionally biased region" description="Basic residues" evidence="1">
    <location>
        <begin position="130"/>
        <end position="141"/>
    </location>
</feature>
<reference evidence="2" key="1">
    <citation type="journal article" date="2023" name="bioRxiv">
        <title>Improved chromosome-level genome assembly for marigold (Tagetes erecta).</title>
        <authorList>
            <person name="Jiang F."/>
            <person name="Yuan L."/>
            <person name="Wang S."/>
            <person name="Wang H."/>
            <person name="Xu D."/>
            <person name="Wang A."/>
            <person name="Fan W."/>
        </authorList>
    </citation>
    <scope>NUCLEOTIDE SEQUENCE</scope>
    <source>
        <strain evidence="2">WSJ</strain>
        <tissue evidence="2">Leaf</tissue>
    </source>
</reference>
<evidence type="ECO:0000256" key="1">
    <source>
        <dbReference type="SAM" id="MobiDB-lite"/>
    </source>
</evidence>
<keyword evidence="3" id="KW-1185">Reference proteome</keyword>
<dbReference type="Proteomes" id="UP001229421">
    <property type="component" value="Unassembled WGS sequence"/>
</dbReference>
<feature type="region of interest" description="Disordered" evidence="1">
    <location>
        <begin position="69"/>
        <end position="99"/>
    </location>
</feature>
<proteinExistence type="predicted"/>